<dbReference type="Proteomes" id="UP001184853">
    <property type="component" value="Unassembled WGS sequence"/>
</dbReference>
<accession>A0ABU1LC41</accession>
<gene>
    <name evidence="1" type="ORF">J2781_001183</name>
</gene>
<reference evidence="1 2" key="1">
    <citation type="submission" date="2023-07" db="EMBL/GenBank/DDBJ databases">
        <title>Sorghum-associated microbial communities from plants grown in Nebraska, USA.</title>
        <authorList>
            <person name="Schachtman D."/>
        </authorList>
    </citation>
    <scope>NUCLEOTIDE SEQUENCE [LARGE SCALE GENOMIC DNA]</scope>
    <source>
        <strain evidence="1 2">DS1709</strain>
    </source>
</reference>
<keyword evidence="2" id="KW-1185">Reference proteome</keyword>
<evidence type="ECO:0000313" key="2">
    <source>
        <dbReference type="Proteomes" id="UP001184853"/>
    </source>
</evidence>
<name>A0ABU1LC41_9FLAO</name>
<organism evidence="1 2">
    <name type="scientific">Chryseobacterium geocarposphaerae</name>
    <dbReference type="NCBI Taxonomy" id="1416776"/>
    <lineage>
        <taxon>Bacteria</taxon>
        <taxon>Pseudomonadati</taxon>
        <taxon>Bacteroidota</taxon>
        <taxon>Flavobacteriia</taxon>
        <taxon>Flavobacteriales</taxon>
        <taxon>Weeksellaceae</taxon>
        <taxon>Chryseobacterium group</taxon>
        <taxon>Chryseobacterium</taxon>
    </lineage>
</organism>
<proteinExistence type="predicted"/>
<dbReference type="EMBL" id="JAVDQS010000002">
    <property type="protein sequence ID" value="MDR6404268.1"/>
    <property type="molecule type" value="Genomic_DNA"/>
</dbReference>
<dbReference type="PROSITE" id="PS51257">
    <property type="entry name" value="PROKAR_LIPOPROTEIN"/>
    <property type="match status" value="1"/>
</dbReference>
<evidence type="ECO:0000313" key="1">
    <source>
        <dbReference type="EMBL" id="MDR6404268.1"/>
    </source>
</evidence>
<comment type="caution">
    <text evidence="1">The sequence shown here is derived from an EMBL/GenBank/DDBJ whole genome shotgun (WGS) entry which is preliminary data.</text>
</comment>
<protein>
    <submittedName>
        <fullName evidence="1">Uncharacterized protein</fullName>
    </submittedName>
</protein>
<dbReference type="RefSeq" id="WP_115980811.1">
    <property type="nucleotide sequence ID" value="NZ_JAVDQS010000002.1"/>
</dbReference>
<sequence>MRQNFLNSKLFRGAITAVLAGALFSTTISCDDDREVTPSMAHKITYKAEVVLGGNITGGTYYDIVEIKDKPIPAVGPVFTKEYQTMAAVGTMDTASINVKAQGTNPASMMTVKIFVDDKLMSEKVVTGVNLDATTSYKLTY</sequence>